<keyword evidence="4" id="KW-1185">Reference proteome</keyword>
<evidence type="ECO:0000256" key="1">
    <source>
        <dbReference type="SAM" id="Phobius"/>
    </source>
</evidence>
<dbReference type="InterPro" id="IPR025646">
    <property type="entry name" value="DUF4350"/>
</dbReference>
<evidence type="ECO:0000259" key="2">
    <source>
        <dbReference type="Pfam" id="PF14258"/>
    </source>
</evidence>
<protein>
    <recommendedName>
        <fullName evidence="2">DUF4350 domain-containing protein</fullName>
    </recommendedName>
</protein>
<dbReference type="Pfam" id="PF14258">
    <property type="entry name" value="DUF4350"/>
    <property type="match status" value="1"/>
</dbReference>
<dbReference type="RefSeq" id="WP_007303452.1">
    <property type="nucleotide sequence ID" value="NZ_AADV02000001.1"/>
</dbReference>
<proteinExistence type="predicted"/>
<dbReference type="KEGG" id="cwa:CwatDRAFT_6243"/>
<dbReference type="AlphaFoldDB" id="Q4C9Y8"/>
<keyword evidence="1" id="KW-0472">Membrane</keyword>
<keyword evidence="1" id="KW-1133">Transmembrane helix</keyword>
<feature type="domain" description="DUF4350" evidence="2">
    <location>
        <begin position="42"/>
        <end position="193"/>
    </location>
</feature>
<keyword evidence="1" id="KW-0812">Transmembrane</keyword>
<gene>
    <name evidence="3" type="ORF">CwatDRAFT_6243</name>
</gene>
<comment type="caution">
    <text evidence="3">The sequence shown here is derived from an EMBL/GenBank/DDBJ whole genome shotgun (WGS) entry which is preliminary data.</text>
</comment>
<reference evidence="3" key="3">
    <citation type="submission" date="2016-12" db="EMBL/GenBank/DDBJ databases">
        <title>Annotation of the draft genome assembly of Crocosphaera watsonii WH 8501.</title>
        <authorList>
            <consortium name="US DOE Joint Genome Institute (JGI-ORNL)"/>
            <person name="Larimer F."/>
            <person name="Land M."/>
        </authorList>
    </citation>
    <scope>NUCLEOTIDE SEQUENCE</scope>
    <source>
        <strain evidence="3">WH 8501</strain>
    </source>
</reference>
<organism evidence="3 4">
    <name type="scientific">Crocosphaera watsonii WH 8501</name>
    <dbReference type="NCBI Taxonomy" id="165597"/>
    <lineage>
        <taxon>Bacteria</taxon>
        <taxon>Bacillati</taxon>
        <taxon>Cyanobacteriota</taxon>
        <taxon>Cyanophyceae</taxon>
        <taxon>Oscillatoriophycideae</taxon>
        <taxon>Chroococcales</taxon>
        <taxon>Aphanothecaceae</taxon>
        <taxon>Crocosphaera</taxon>
    </lineage>
</organism>
<evidence type="ECO:0000313" key="4">
    <source>
        <dbReference type="Proteomes" id="UP000003922"/>
    </source>
</evidence>
<evidence type="ECO:0000313" key="3">
    <source>
        <dbReference type="EMBL" id="EAM53148.1"/>
    </source>
</evidence>
<sequence>MIKSRRKLWLFVGLFFSVIILLTLLVAPSRNQLMSGSTFGVAPDGYAAWYEFMQERNAPIERWQKSFKTLQQNYSDNSITLLRVYGKSAQFAVSKTEREWVKKGNTLVNLAFQGRVTEAPFSTSHETDFGAVKIETTRRNTDSFKAILKDDFGAIIWQEKQSEGKIIYVTTPYLAANAYKLSPGNYHFLANLLESSGGNKILVDEYIHGYKDKETQEIEETSNVFAYLLNTTLLIILIQGLVIVLILIFVYNNTLEKKKNLARATANNSQEYINALATILQNAQSRKFIIKTIGEVEQLKLQKKLGLKVGKQDRESLVQAWTQQTKKTPIMLEKLLKMSTKKPSLNDIKLLEWMKQWKTIHQEINFQSSDYDNKQ</sequence>
<reference evidence="3" key="2">
    <citation type="submission" date="2005-06" db="EMBL/GenBank/DDBJ databases">
        <title>Sequencing of the draft genome and assembly of Crocosphaera watsonii WH 8501.</title>
        <authorList>
            <consortium name="US DOE Joint Genome Institute (JGI-PGF)"/>
            <person name="Copeland A."/>
            <person name="Lucas S."/>
            <person name="Lapidus A."/>
            <person name="Barry K."/>
            <person name="Detter C."/>
            <person name="Glavina T."/>
            <person name="Hammon N."/>
            <person name="Israni S."/>
            <person name="Pitluck S."/>
            <person name="Richardson P."/>
        </authorList>
    </citation>
    <scope>NUCLEOTIDE SEQUENCE [LARGE SCALE GENOMIC DNA]</scope>
    <source>
        <strain evidence="3">WH 8501</strain>
    </source>
</reference>
<accession>Q4C9Y8</accession>
<name>Q4C9Y8_CROWT</name>
<dbReference type="EMBL" id="AADV02000001">
    <property type="protein sequence ID" value="EAM53148.1"/>
    <property type="molecule type" value="Genomic_DNA"/>
</dbReference>
<dbReference type="Proteomes" id="UP000003922">
    <property type="component" value="Unassembled WGS sequence"/>
</dbReference>
<feature type="transmembrane region" description="Helical" evidence="1">
    <location>
        <begin position="224"/>
        <end position="251"/>
    </location>
</feature>
<reference evidence="3" key="1">
    <citation type="submission" date="2004-02" db="EMBL/GenBank/DDBJ databases">
        <authorList>
            <consortium name="DOE Joint Genome Institute"/>
        </authorList>
    </citation>
    <scope>NUCLEOTIDE SEQUENCE [LARGE SCALE GENOMIC DNA]</scope>
    <source>
        <strain evidence="3">WH 8501</strain>
    </source>
</reference>